<dbReference type="CDD" id="cd09917">
    <property type="entry name" value="F-box_SF"/>
    <property type="match status" value="1"/>
</dbReference>
<evidence type="ECO:0000259" key="1">
    <source>
        <dbReference type="PROSITE" id="PS50181"/>
    </source>
</evidence>
<dbReference type="Proteomes" id="UP001497383">
    <property type="component" value="Chromosome 4"/>
</dbReference>
<protein>
    <recommendedName>
        <fullName evidence="1">F-box domain-containing protein</fullName>
    </recommendedName>
</protein>
<feature type="domain" description="F-box" evidence="1">
    <location>
        <begin position="1"/>
        <end position="43"/>
    </location>
</feature>
<dbReference type="GeneID" id="92208491"/>
<gene>
    <name evidence="2" type="ORF">LODBEIA_P32950</name>
</gene>
<evidence type="ECO:0000313" key="3">
    <source>
        <dbReference type="Proteomes" id="UP001497383"/>
    </source>
</evidence>
<dbReference type="PROSITE" id="PS50181">
    <property type="entry name" value="FBOX"/>
    <property type="match status" value="1"/>
</dbReference>
<keyword evidence="3" id="KW-1185">Reference proteome</keyword>
<dbReference type="InterPro" id="IPR001810">
    <property type="entry name" value="F-box_dom"/>
</dbReference>
<proteinExistence type="predicted"/>
<reference evidence="2 3" key="1">
    <citation type="submission" date="2024-03" db="EMBL/GenBank/DDBJ databases">
        <authorList>
            <person name="Brejova B."/>
        </authorList>
    </citation>
    <scope>NUCLEOTIDE SEQUENCE [LARGE SCALE GENOMIC DNA]</scope>
    <source>
        <strain evidence="2 3">CBS 14171</strain>
    </source>
</reference>
<dbReference type="RefSeq" id="XP_066830233.1">
    <property type="nucleotide sequence ID" value="XM_066973389.1"/>
</dbReference>
<accession>A0ABP0ZLP5</accession>
<dbReference type="EMBL" id="OZ022408">
    <property type="protein sequence ID" value="CAK9439071.1"/>
    <property type="molecule type" value="Genomic_DNA"/>
</dbReference>
<name>A0ABP0ZLP5_9ASCO</name>
<sequence length="403" mass="47374">MLELPDEVIERISYSLHQDDIVSLMLTNSRFHRILQSRLYSVIVVDSLPKLFQLEEISYNFNTFKLDSHFVKGVIIRSVYALKNFFKNATFRHVKKFIVYKLPDIPHLEMLQYMESVSRMNQLEVFEWWHDCAGCAFPASLLKYNSRLCEINGYIDSNEELDLAYLKSGVFTKPGKLDTSMTKVSLRNMELKSLDISQVTDLLIENCTYKKNYLLDQNLNLNHLTLHVEDDPALLPFLSKLRLKSLNLKTQSNVDRLLGNLDPGITSLVLQAKLQVHSLKQLSRFVHLTYFKLEIIEKDLFELLPFIPTEVQVVSFQVVEPTERNNCLIAEEYWQCPRANRVDQNRLKYQDFVLEYRRKLKNLAWVMFNGNDKNYVFECTEDEPVVYRDGFECYFPKIVNTFI</sequence>
<evidence type="ECO:0000313" key="2">
    <source>
        <dbReference type="EMBL" id="CAK9439071.1"/>
    </source>
</evidence>
<organism evidence="2 3">
    <name type="scientific">Lodderomyces beijingensis</name>
    <dbReference type="NCBI Taxonomy" id="1775926"/>
    <lineage>
        <taxon>Eukaryota</taxon>
        <taxon>Fungi</taxon>
        <taxon>Dikarya</taxon>
        <taxon>Ascomycota</taxon>
        <taxon>Saccharomycotina</taxon>
        <taxon>Pichiomycetes</taxon>
        <taxon>Debaryomycetaceae</taxon>
        <taxon>Candida/Lodderomyces clade</taxon>
        <taxon>Lodderomyces</taxon>
    </lineage>
</organism>